<name>A0A0A9EWZ2_ARUDO</name>
<dbReference type="AlphaFoldDB" id="A0A0A9EWZ2"/>
<sequence>MLSLNSFSVCSSRSSALKSPSRTRSSTFMEDKGPEVTAWLVAASVRITLRGCLFSASTRLPVKRV</sequence>
<evidence type="ECO:0000256" key="1">
    <source>
        <dbReference type="SAM" id="MobiDB-lite"/>
    </source>
</evidence>
<organism evidence="2">
    <name type="scientific">Arundo donax</name>
    <name type="common">Giant reed</name>
    <name type="synonym">Donax arundinaceus</name>
    <dbReference type="NCBI Taxonomy" id="35708"/>
    <lineage>
        <taxon>Eukaryota</taxon>
        <taxon>Viridiplantae</taxon>
        <taxon>Streptophyta</taxon>
        <taxon>Embryophyta</taxon>
        <taxon>Tracheophyta</taxon>
        <taxon>Spermatophyta</taxon>
        <taxon>Magnoliopsida</taxon>
        <taxon>Liliopsida</taxon>
        <taxon>Poales</taxon>
        <taxon>Poaceae</taxon>
        <taxon>PACMAD clade</taxon>
        <taxon>Arundinoideae</taxon>
        <taxon>Arundineae</taxon>
        <taxon>Arundo</taxon>
    </lineage>
</organism>
<accession>A0A0A9EWZ2</accession>
<feature type="region of interest" description="Disordered" evidence="1">
    <location>
        <begin position="1"/>
        <end position="29"/>
    </location>
</feature>
<protein>
    <submittedName>
        <fullName evidence="2">Uncharacterized protein</fullName>
    </submittedName>
</protein>
<feature type="compositionally biased region" description="Polar residues" evidence="1">
    <location>
        <begin position="1"/>
        <end position="10"/>
    </location>
</feature>
<reference evidence="2" key="1">
    <citation type="submission" date="2014-09" db="EMBL/GenBank/DDBJ databases">
        <authorList>
            <person name="Magalhaes I.L.F."/>
            <person name="Oliveira U."/>
            <person name="Santos F.R."/>
            <person name="Vidigal T.H.D.A."/>
            <person name="Brescovit A.D."/>
            <person name="Santos A.J."/>
        </authorList>
    </citation>
    <scope>NUCLEOTIDE SEQUENCE</scope>
    <source>
        <tissue evidence="2">Shoot tissue taken approximately 20 cm above the soil surface</tissue>
    </source>
</reference>
<evidence type="ECO:0000313" key="2">
    <source>
        <dbReference type="EMBL" id="JAE02406.1"/>
    </source>
</evidence>
<feature type="compositionally biased region" description="Low complexity" evidence="1">
    <location>
        <begin position="11"/>
        <end position="20"/>
    </location>
</feature>
<dbReference type="EMBL" id="GBRH01195490">
    <property type="protein sequence ID" value="JAE02406.1"/>
    <property type="molecule type" value="Transcribed_RNA"/>
</dbReference>
<proteinExistence type="predicted"/>
<reference evidence="2" key="2">
    <citation type="journal article" date="2015" name="Data Brief">
        <title>Shoot transcriptome of the giant reed, Arundo donax.</title>
        <authorList>
            <person name="Barrero R.A."/>
            <person name="Guerrero F.D."/>
            <person name="Moolhuijzen P."/>
            <person name="Goolsby J.A."/>
            <person name="Tidwell J."/>
            <person name="Bellgard S.E."/>
            <person name="Bellgard M.I."/>
        </authorList>
    </citation>
    <scope>NUCLEOTIDE SEQUENCE</scope>
    <source>
        <tissue evidence="2">Shoot tissue taken approximately 20 cm above the soil surface</tissue>
    </source>
</reference>